<keyword evidence="1" id="KW-0732">Signal</keyword>
<protein>
    <submittedName>
        <fullName evidence="2">Uncharacterized protein</fullName>
    </submittedName>
</protein>
<reference evidence="2 3" key="1">
    <citation type="submission" date="2018-11" db="EMBL/GenBank/DDBJ databases">
        <title>Genomic Encyclopedia of Type Strains, Phase IV (KMG-IV): sequencing the most valuable type-strain genomes for metagenomic binning, comparative biology and taxonomic classification.</title>
        <authorList>
            <person name="Goeker M."/>
        </authorList>
    </citation>
    <scope>NUCLEOTIDE SEQUENCE [LARGE SCALE GENOMIC DNA]</scope>
    <source>
        <strain evidence="2 3">DSM 101684</strain>
    </source>
</reference>
<proteinExistence type="predicted"/>
<feature type="chain" id="PRO_5018142950" evidence="1">
    <location>
        <begin position="18"/>
        <end position="38"/>
    </location>
</feature>
<accession>A0A3N4UC02</accession>
<feature type="non-terminal residue" evidence="2">
    <location>
        <position position="1"/>
    </location>
</feature>
<keyword evidence="3" id="KW-1185">Reference proteome</keyword>
<dbReference type="AlphaFoldDB" id="A0A3N4UC02"/>
<evidence type="ECO:0000313" key="3">
    <source>
        <dbReference type="Proteomes" id="UP000272193"/>
    </source>
</evidence>
<evidence type="ECO:0000256" key="1">
    <source>
        <dbReference type="SAM" id="SignalP"/>
    </source>
</evidence>
<feature type="signal peptide" evidence="1">
    <location>
        <begin position="1"/>
        <end position="17"/>
    </location>
</feature>
<dbReference type="Proteomes" id="UP000272193">
    <property type="component" value="Unassembled WGS sequence"/>
</dbReference>
<gene>
    <name evidence="2" type="ORF">EDC62_2536</name>
</gene>
<sequence length="38" mass="3721">SGAGAALQILAMAPAMAAVCALPARPMTTRPGAPNCRI</sequence>
<evidence type="ECO:0000313" key="2">
    <source>
        <dbReference type="EMBL" id="RPE62837.1"/>
    </source>
</evidence>
<organism evidence="2 3">
    <name type="scientific">Tibeticola sediminis</name>
    <dbReference type="NCBI Taxonomy" id="1917811"/>
    <lineage>
        <taxon>Bacteria</taxon>
        <taxon>Pseudomonadati</taxon>
        <taxon>Pseudomonadota</taxon>
        <taxon>Betaproteobacteria</taxon>
        <taxon>Burkholderiales</taxon>
        <taxon>Comamonadaceae</taxon>
        <taxon>Tibeticola</taxon>
    </lineage>
</organism>
<comment type="caution">
    <text evidence="2">The sequence shown here is derived from an EMBL/GenBank/DDBJ whole genome shotgun (WGS) entry which is preliminary data.</text>
</comment>
<name>A0A3N4UC02_9BURK</name>
<dbReference type="EMBL" id="RKQL01000008">
    <property type="protein sequence ID" value="RPE62837.1"/>
    <property type="molecule type" value="Genomic_DNA"/>
</dbReference>